<sequence length="405" mass="43685">MSEQSNTTIVPSHPKKTRNTVFTILGAISVSHLLNDMIQSLILAIYPLLQLEFNLSFVQIGMITLTYQITASLLQPLVGLYTDKHPQPYSLPVGMSFTLSGLLLLAYANNFPLILLASALIGTGSSVFHPESSRVARMASGGRHGLAQSLFQVGGNFGSSLGPLLAALFIAPYGRGNVGWFSLAALLGIIVLLQISKWYNVQNYIKKNQAKTGPAIKVLSRKTVIGSLVILLILIFSKYFYLTSISSYYTFYLIHKFGISVQSAQFHLFIFLFAVAAGTIIGGPLGDRIGRKYVIWISILGVAPFTLALPYASLYWTSILSVIIGVILASAFSAILVYAQELIPGKTGMVSGLFFGLAFGMGGIGAAVLGDIADRTSIELVYQICAFLPLLGIFTALLPNIEDKN</sequence>
<dbReference type="Pfam" id="PF07690">
    <property type="entry name" value="MFS_1"/>
    <property type="match status" value="1"/>
</dbReference>
<dbReference type="CDD" id="cd17478">
    <property type="entry name" value="MFS_FsR"/>
    <property type="match status" value="1"/>
</dbReference>
<evidence type="ECO:0000256" key="1">
    <source>
        <dbReference type="ARBA" id="ARBA00022692"/>
    </source>
</evidence>
<evidence type="ECO:0000259" key="5">
    <source>
        <dbReference type="PROSITE" id="PS50850"/>
    </source>
</evidence>
<feature type="domain" description="Major facilitator superfamily (MFS) profile" evidence="5">
    <location>
        <begin position="24"/>
        <end position="404"/>
    </location>
</feature>
<dbReference type="GO" id="GO:0022857">
    <property type="term" value="F:transmembrane transporter activity"/>
    <property type="evidence" value="ECO:0007669"/>
    <property type="project" value="InterPro"/>
</dbReference>
<evidence type="ECO:0000256" key="4">
    <source>
        <dbReference type="SAM" id="Phobius"/>
    </source>
</evidence>
<dbReference type="RefSeq" id="WP_113024581.1">
    <property type="nucleotide sequence ID" value="NZ_CAWNWQ010000002.1"/>
</dbReference>
<evidence type="ECO:0000313" key="6">
    <source>
        <dbReference type="EMBL" id="RAW92970.1"/>
    </source>
</evidence>
<protein>
    <submittedName>
        <fullName evidence="6">MFS transporter</fullName>
    </submittedName>
</protein>
<feature type="transmembrane region" description="Helical" evidence="4">
    <location>
        <begin position="293"/>
        <end position="312"/>
    </location>
</feature>
<organism evidence="6 7">
    <name type="scientific">Photorhabdus laumondii subsp. clarkei</name>
    <dbReference type="NCBI Taxonomy" id="2029685"/>
    <lineage>
        <taxon>Bacteria</taxon>
        <taxon>Pseudomonadati</taxon>
        <taxon>Pseudomonadota</taxon>
        <taxon>Gammaproteobacteria</taxon>
        <taxon>Enterobacterales</taxon>
        <taxon>Morganellaceae</taxon>
        <taxon>Photorhabdus</taxon>
    </lineage>
</organism>
<dbReference type="EMBL" id="NSCI01000002">
    <property type="protein sequence ID" value="RAW92970.1"/>
    <property type="molecule type" value="Genomic_DNA"/>
</dbReference>
<comment type="caution">
    <text evidence="6">The sequence shown here is derived from an EMBL/GenBank/DDBJ whole genome shotgun (WGS) entry which is preliminary data.</text>
</comment>
<evidence type="ECO:0000256" key="2">
    <source>
        <dbReference type="ARBA" id="ARBA00022989"/>
    </source>
</evidence>
<proteinExistence type="predicted"/>
<dbReference type="SUPFAM" id="SSF103473">
    <property type="entry name" value="MFS general substrate transporter"/>
    <property type="match status" value="1"/>
</dbReference>
<feature type="transmembrane region" description="Helical" evidence="4">
    <location>
        <begin position="179"/>
        <end position="199"/>
    </location>
</feature>
<accession>A0A329VL99</accession>
<keyword evidence="1 4" id="KW-0812">Transmembrane</keyword>
<feature type="transmembrane region" description="Helical" evidence="4">
    <location>
        <begin position="350"/>
        <end position="369"/>
    </location>
</feature>
<reference evidence="6 7" key="1">
    <citation type="journal article" date="2018" name="Int. J. Syst. Evol. Microbiol.">
        <title>Whole-genome-based revisit of Photorhabdus phylogeny: proposal for the elevation of most Photorhabdus subspecies to the species level and description of one novel species Photorhabdus bodei sp. nov., and one novel subspecies Photorhabdus laumondii subsp. clarkei subsp. nov.</title>
        <authorList>
            <person name="Machado R.A.R."/>
            <person name="Wuthrich D."/>
            <person name="Kuhnert P."/>
            <person name="Arce C.C.M."/>
            <person name="Thonen L."/>
            <person name="Ruiz C."/>
            <person name="Zhang X."/>
            <person name="Robert C.A.M."/>
            <person name="Karimi J."/>
            <person name="Kamali S."/>
            <person name="Ma J."/>
            <person name="Bruggmann R."/>
            <person name="Erb M."/>
        </authorList>
    </citation>
    <scope>NUCLEOTIDE SEQUENCE [LARGE SCALE GENOMIC DNA]</scope>
    <source>
        <strain evidence="6 7">BOJ-47</strain>
    </source>
</reference>
<keyword evidence="2 4" id="KW-1133">Transmembrane helix</keyword>
<evidence type="ECO:0000256" key="3">
    <source>
        <dbReference type="ARBA" id="ARBA00023136"/>
    </source>
</evidence>
<keyword evidence="3 4" id="KW-0472">Membrane</keyword>
<feature type="transmembrane region" description="Helical" evidence="4">
    <location>
        <begin position="55"/>
        <end position="77"/>
    </location>
</feature>
<dbReference type="PANTHER" id="PTHR43129">
    <property type="entry name" value="FOSMIDOMYCIN RESISTANCE PROTEIN"/>
    <property type="match status" value="1"/>
</dbReference>
<dbReference type="PROSITE" id="PS50850">
    <property type="entry name" value="MFS"/>
    <property type="match status" value="1"/>
</dbReference>
<feature type="transmembrane region" description="Helical" evidence="4">
    <location>
        <begin position="219"/>
        <end position="241"/>
    </location>
</feature>
<dbReference type="Proteomes" id="UP000250870">
    <property type="component" value="Unassembled WGS sequence"/>
</dbReference>
<name>A0A329VL99_9GAMM</name>
<evidence type="ECO:0000313" key="7">
    <source>
        <dbReference type="Proteomes" id="UP000250870"/>
    </source>
</evidence>
<dbReference type="InterPro" id="IPR036259">
    <property type="entry name" value="MFS_trans_sf"/>
</dbReference>
<feature type="transmembrane region" description="Helical" evidence="4">
    <location>
        <begin position="21"/>
        <end position="49"/>
    </location>
</feature>
<feature type="transmembrane region" description="Helical" evidence="4">
    <location>
        <begin position="318"/>
        <end position="338"/>
    </location>
</feature>
<feature type="transmembrane region" description="Helical" evidence="4">
    <location>
        <begin position="381"/>
        <end position="401"/>
    </location>
</feature>
<dbReference type="PRINTS" id="PR01988">
    <property type="entry name" value="EXPORTERBACE"/>
</dbReference>
<gene>
    <name evidence="6" type="ORF">CKY01_02445</name>
</gene>
<dbReference type="Gene3D" id="1.20.1250.20">
    <property type="entry name" value="MFS general substrate transporter like domains"/>
    <property type="match status" value="2"/>
</dbReference>
<dbReference type="InterPro" id="IPR011701">
    <property type="entry name" value="MFS"/>
</dbReference>
<dbReference type="PANTHER" id="PTHR43129:SF1">
    <property type="entry name" value="FOSMIDOMYCIN RESISTANCE PROTEIN"/>
    <property type="match status" value="1"/>
</dbReference>
<feature type="transmembrane region" description="Helical" evidence="4">
    <location>
        <begin position="261"/>
        <end position="281"/>
    </location>
</feature>
<dbReference type="InterPro" id="IPR022324">
    <property type="entry name" value="Bacilysin_exporter_BacE_put"/>
</dbReference>
<dbReference type="AlphaFoldDB" id="A0A329VL99"/>
<dbReference type="InterPro" id="IPR020846">
    <property type="entry name" value="MFS_dom"/>
</dbReference>
<dbReference type="GO" id="GO:0005886">
    <property type="term" value="C:plasma membrane"/>
    <property type="evidence" value="ECO:0007669"/>
    <property type="project" value="TreeGrafter"/>
</dbReference>